<proteinExistence type="predicted"/>
<protein>
    <submittedName>
        <fullName evidence="2">Uncharacterized protein</fullName>
    </submittedName>
</protein>
<sequence length="74" mass="8514">MEASSIVVTSPLRSERTLRRDKNNRYFDFASALHFLYKIFVVKNLTLLNRKRGSNTHKFFSGGRHPGGGSERSR</sequence>
<evidence type="ECO:0000313" key="3">
    <source>
        <dbReference type="Proteomes" id="UP000624244"/>
    </source>
</evidence>
<evidence type="ECO:0000313" key="2">
    <source>
        <dbReference type="EMBL" id="KAF5853784.1"/>
    </source>
</evidence>
<name>A0A8H6DZK0_COCSA</name>
<evidence type="ECO:0000256" key="1">
    <source>
        <dbReference type="SAM" id="MobiDB-lite"/>
    </source>
</evidence>
<comment type="caution">
    <text evidence="2">The sequence shown here is derived from an EMBL/GenBank/DDBJ whole genome shotgun (WGS) entry which is preliminary data.</text>
</comment>
<reference evidence="2" key="1">
    <citation type="submission" date="2019-11" db="EMBL/GenBank/DDBJ databases">
        <title>Bipolaris sorokiniana Genome sequencing.</title>
        <authorList>
            <person name="Wang H."/>
        </authorList>
    </citation>
    <scope>NUCLEOTIDE SEQUENCE</scope>
</reference>
<accession>A0A8H6DZK0</accession>
<dbReference type="Proteomes" id="UP000624244">
    <property type="component" value="Unassembled WGS sequence"/>
</dbReference>
<gene>
    <name evidence="2" type="ORF">GGP41_006510</name>
</gene>
<dbReference type="EMBL" id="WNKQ01000001">
    <property type="protein sequence ID" value="KAF5853784.1"/>
    <property type="molecule type" value="Genomic_DNA"/>
</dbReference>
<organism evidence="2 3">
    <name type="scientific">Cochliobolus sativus</name>
    <name type="common">Common root rot and spot blotch fungus</name>
    <name type="synonym">Bipolaris sorokiniana</name>
    <dbReference type="NCBI Taxonomy" id="45130"/>
    <lineage>
        <taxon>Eukaryota</taxon>
        <taxon>Fungi</taxon>
        <taxon>Dikarya</taxon>
        <taxon>Ascomycota</taxon>
        <taxon>Pezizomycotina</taxon>
        <taxon>Dothideomycetes</taxon>
        <taxon>Pleosporomycetidae</taxon>
        <taxon>Pleosporales</taxon>
        <taxon>Pleosporineae</taxon>
        <taxon>Pleosporaceae</taxon>
        <taxon>Bipolaris</taxon>
    </lineage>
</organism>
<feature type="compositionally biased region" description="Gly residues" evidence="1">
    <location>
        <begin position="64"/>
        <end position="74"/>
    </location>
</feature>
<feature type="region of interest" description="Disordered" evidence="1">
    <location>
        <begin position="54"/>
        <end position="74"/>
    </location>
</feature>
<dbReference type="AlphaFoldDB" id="A0A8H6DZK0"/>